<sequence length="123" mass="13496">MLDSSNVSVDIEAGSVCMFKGIGGSRIVYNTVLRLKLCKSDLNLQGHDLCPFFRILDRNWGKAVLGFPVYTSQAGGQFDLGSVQHCFDLLSLIAILLCMLLNSSVGLVFWVTDPFSNKNICCN</sequence>
<protein>
    <submittedName>
        <fullName evidence="2">Uncharacterized protein</fullName>
    </submittedName>
</protein>
<feature type="transmembrane region" description="Helical" evidence="1">
    <location>
        <begin position="89"/>
        <end position="111"/>
    </location>
</feature>
<keyword evidence="1" id="KW-1133">Transmembrane helix</keyword>
<dbReference type="EMBL" id="JAAWWB010000012">
    <property type="protein sequence ID" value="KAG6769909.1"/>
    <property type="molecule type" value="Genomic_DNA"/>
</dbReference>
<organism evidence="2 3">
    <name type="scientific">Populus tomentosa</name>
    <name type="common">Chinese white poplar</name>
    <dbReference type="NCBI Taxonomy" id="118781"/>
    <lineage>
        <taxon>Eukaryota</taxon>
        <taxon>Viridiplantae</taxon>
        <taxon>Streptophyta</taxon>
        <taxon>Embryophyta</taxon>
        <taxon>Tracheophyta</taxon>
        <taxon>Spermatophyta</taxon>
        <taxon>Magnoliopsida</taxon>
        <taxon>eudicotyledons</taxon>
        <taxon>Gunneridae</taxon>
        <taxon>Pentapetalae</taxon>
        <taxon>rosids</taxon>
        <taxon>fabids</taxon>
        <taxon>Malpighiales</taxon>
        <taxon>Salicaceae</taxon>
        <taxon>Saliceae</taxon>
        <taxon>Populus</taxon>
    </lineage>
</organism>
<evidence type="ECO:0000256" key="1">
    <source>
        <dbReference type="SAM" id="Phobius"/>
    </source>
</evidence>
<comment type="caution">
    <text evidence="2">The sequence shown here is derived from an EMBL/GenBank/DDBJ whole genome shotgun (WGS) entry which is preliminary data.</text>
</comment>
<evidence type="ECO:0000313" key="3">
    <source>
        <dbReference type="Proteomes" id="UP000886885"/>
    </source>
</evidence>
<dbReference type="Proteomes" id="UP000886885">
    <property type="component" value="Chromosome 6D"/>
</dbReference>
<name>A0A8X8CYL0_POPTO</name>
<keyword evidence="1" id="KW-0812">Transmembrane</keyword>
<dbReference type="AlphaFoldDB" id="A0A8X8CYL0"/>
<accession>A0A8X8CYL0</accession>
<evidence type="ECO:0000313" key="2">
    <source>
        <dbReference type="EMBL" id="KAG6769909.1"/>
    </source>
</evidence>
<keyword evidence="3" id="KW-1185">Reference proteome</keyword>
<reference evidence="2" key="1">
    <citation type="journal article" date="2020" name="bioRxiv">
        <title>Hybrid origin of Populus tomentosa Carr. identified through genome sequencing and phylogenomic analysis.</title>
        <authorList>
            <person name="An X."/>
            <person name="Gao K."/>
            <person name="Chen Z."/>
            <person name="Li J."/>
            <person name="Yang X."/>
            <person name="Yang X."/>
            <person name="Zhou J."/>
            <person name="Guo T."/>
            <person name="Zhao T."/>
            <person name="Huang S."/>
            <person name="Miao D."/>
            <person name="Khan W.U."/>
            <person name="Rao P."/>
            <person name="Ye M."/>
            <person name="Lei B."/>
            <person name="Liao W."/>
            <person name="Wang J."/>
            <person name="Ji L."/>
            <person name="Li Y."/>
            <person name="Guo B."/>
            <person name="Mustafa N.S."/>
            <person name="Li S."/>
            <person name="Yun Q."/>
            <person name="Keller S.R."/>
            <person name="Mao J."/>
            <person name="Zhang R."/>
            <person name="Strauss S.H."/>
        </authorList>
    </citation>
    <scope>NUCLEOTIDE SEQUENCE</scope>
    <source>
        <strain evidence="2">GM15</strain>
        <tissue evidence="2">Leaf</tissue>
    </source>
</reference>
<gene>
    <name evidence="2" type="ORF">POTOM_025576</name>
</gene>
<proteinExistence type="predicted"/>
<keyword evidence="1" id="KW-0472">Membrane</keyword>